<gene>
    <name evidence="6" type="ORF">GCM10023321_22830</name>
</gene>
<evidence type="ECO:0000313" key="6">
    <source>
        <dbReference type="EMBL" id="GAA5153079.1"/>
    </source>
</evidence>
<dbReference type="SUPFAM" id="SSF46785">
    <property type="entry name" value="Winged helix' DNA-binding domain"/>
    <property type="match status" value="1"/>
</dbReference>
<feature type="region of interest" description="Disordered" evidence="4">
    <location>
        <begin position="1"/>
        <end position="22"/>
    </location>
</feature>
<dbReference type="SMART" id="SM00345">
    <property type="entry name" value="HTH_GNTR"/>
    <property type="match status" value="1"/>
</dbReference>
<dbReference type="EMBL" id="BAABJP010000008">
    <property type="protein sequence ID" value="GAA5153079.1"/>
    <property type="molecule type" value="Genomic_DNA"/>
</dbReference>
<feature type="domain" description="HTH gntR-type" evidence="5">
    <location>
        <begin position="20"/>
        <end position="88"/>
    </location>
</feature>
<organism evidence="6 7">
    <name type="scientific">Pseudonocardia eucalypti</name>
    <dbReference type="NCBI Taxonomy" id="648755"/>
    <lineage>
        <taxon>Bacteria</taxon>
        <taxon>Bacillati</taxon>
        <taxon>Actinomycetota</taxon>
        <taxon>Actinomycetes</taxon>
        <taxon>Pseudonocardiales</taxon>
        <taxon>Pseudonocardiaceae</taxon>
        <taxon>Pseudonocardia</taxon>
    </lineage>
</organism>
<protein>
    <submittedName>
        <fullName evidence="6">FadR/GntR family transcriptional regulator</fullName>
    </submittedName>
</protein>
<dbReference type="PANTHER" id="PTHR43537">
    <property type="entry name" value="TRANSCRIPTIONAL REGULATOR, GNTR FAMILY"/>
    <property type="match status" value="1"/>
</dbReference>
<dbReference type="PRINTS" id="PR00035">
    <property type="entry name" value="HTHGNTR"/>
</dbReference>
<evidence type="ECO:0000256" key="4">
    <source>
        <dbReference type="SAM" id="MobiDB-lite"/>
    </source>
</evidence>
<evidence type="ECO:0000256" key="3">
    <source>
        <dbReference type="ARBA" id="ARBA00023163"/>
    </source>
</evidence>
<dbReference type="InterPro" id="IPR000524">
    <property type="entry name" value="Tscrpt_reg_HTH_GntR"/>
</dbReference>
<dbReference type="Pfam" id="PF07729">
    <property type="entry name" value="FCD"/>
    <property type="match status" value="1"/>
</dbReference>
<dbReference type="Gene3D" id="1.10.10.10">
    <property type="entry name" value="Winged helix-like DNA-binding domain superfamily/Winged helix DNA-binding domain"/>
    <property type="match status" value="1"/>
</dbReference>
<dbReference type="CDD" id="cd07377">
    <property type="entry name" value="WHTH_GntR"/>
    <property type="match status" value="1"/>
</dbReference>
<dbReference type="InterPro" id="IPR008920">
    <property type="entry name" value="TF_FadR/GntR_C"/>
</dbReference>
<dbReference type="Proteomes" id="UP001428817">
    <property type="component" value="Unassembled WGS sequence"/>
</dbReference>
<dbReference type="Pfam" id="PF00392">
    <property type="entry name" value="GntR"/>
    <property type="match status" value="1"/>
</dbReference>
<keyword evidence="2" id="KW-0238">DNA-binding</keyword>
<evidence type="ECO:0000259" key="5">
    <source>
        <dbReference type="PROSITE" id="PS50949"/>
    </source>
</evidence>
<evidence type="ECO:0000313" key="7">
    <source>
        <dbReference type="Proteomes" id="UP001428817"/>
    </source>
</evidence>
<dbReference type="SUPFAM" id="SSF48008">
    <property type="entry name" value="GntR ligand-binding domain-like"/>
    <property type="match status" value="1"/>
</dbReference>
<dbReference type="InterPro" id="IPR036388">
    <property type="entry name" value="WH-like_DNA-bd_sf"/>
</dbReference>
<comment type="caution">
    <text evidence="6">The sequence shown here is derived from an EMBL/GenBank/DDBJ whole genome shotgun (WGS) entry which is preliminary data.</text>
</comment>
<keyword evidence="7" id="KW-1185">Reference proteome</keyword>
<dbReference type="PROSITE" id="PS50949">
    <property type="entry name" value="HTH_GNTR"/>
    <property type="match status" value="1"/>
</dbReference>
<dbReference type="PANTHER" id="PTHR43537:SF5">
    <property type="entry name" value="UXU OPERON TRANSCRIPTIONAL REGULATOR"/>
    <property type="match status" value="1"/>
</dbReference>
<sequence length="242" mass="26680">MRRIDSPPVSTPVSRAGGARANQRALQDAIKRLIVQRGLEPGAPLPTEPELAEELGVSRHPLREAMKALQAIGIVDIRHGYGTYVGSVPLSGLEAGLAFRGALSVRGDFADIRNLLEVREVLETGLVGRVLAAHDEIDFGALEEIVTAMESEAARGQWAPERDWAFHETLYRPLGNELVLELLEVFWRVFNTLDGQLPEARHGPETTAGWHRRILDALRSRDEPALRAAVNEHFEGIRARVG</sequence>
<dbReference type="InterPro" id="IPR011711">
    <property type="entry name" value="GntR_C"/>
</dbReference>
<evidence type="ECO:0000256" key="1">
    <source>
        <dbReference type="ARBA" id="ARBA00023015"/>
    </source>
</evidence>
<evidence type="ECO:0000256" key="2">
    <source>
        <dbReference type="ARBA" id="ARBA00023125"/>
    </source>
</evidence>
<accession>A0ABP9Q0U7</accession>
<dbReference type="Gene3D" id="1.20.120.530">
    <property type="entry name" value="GntR ligand-binding domain-like"/>
    <property type="match status" value="1"/>
</dbReference>
<keyword evidence="1" id="KW-0805">Transcription regulation</keyword>
<dbReference type="InterPro" id="IPR036390">
    <property type="entry name" value="WH_DNA-bd_sf"/>
</dbReference>
<keyword evidence="3" id="KW-0804">Transcription</keyword>
<reference evidence="7" key="1">
    <citation type="journal article" date="2019" name="Int. J. Syst. Evol. Microbiol.">
        <title>The Global Catalogue of Microorganisms (GCM) 10K type strain sequencing project: providing services to taxonomists for standard genome sequencing and annotation.</title>
        <authorList>
            <consortium name="The Broad Institute Genomics Platform"/>
            <consortium name="The Broad Institute Genome Sequencing Center for Infectious Disease"/>
            <person name="Wu L."/>
            <person name="Ma J."/>
        </authorList>
    </citation>
    <scope>NUCLEOTIDE SEQUENCE [LARGE SCALE GENOMIC DNA]</scope>
    <source>
        <strain evidence="7">JCM 18303</strain>
    </source>
</reference>
<proteinExistence type="predicted"/>
<name>A0ABP9Q0U7_9PSEU</name>
<dbReference type="SMART" id="SM00895">
    <property type="entry name" value="FCD"/>
    <property type="match status" value="1"/>
</dbReference>